<organism evidence="2 3">
    <name type="scientific">Pseudomonas graminis</name>
    <dbReference type="NCBI Taxonomy" id="158627"/>
    <lineage>
        <taxon>Bacteria</taxon>
        <taxon>Pseudomonadati</taxon>
        <taxon>Pseudomonadota</taxon>
        <taxon>Gammaproteobacteria</taxon>
        <taxon>Pseudomonadales</taxon>
        <taxon>Pseudomonadaceae</taxon>
        <taxon>Pseudomonas</taxon>
    </lineage>
</organism>
<sequence>MKIKSAAQIKSFPAKASPTGGRDVFFSGTGFSREEAGVFTINFAACPLT</sequence>
<dbReference type="AlphaFoldDB" id="A0A1I0JBC9"/>
<reference evidence="2 3" key="1">
    <citation type="submission" date="2016-10" db="EMBL/GenBank/DDBJ databases">
        <authorList>
            <person name="de Groot N.N."/>
        </authorList>
    </citation>
    <scope>NUCLEOTIDE SEQUENCE [LARGE SCALE GENOMIC DNA]</scope>
    <source>
        <strain evidence="2 3">DSM 11363</strain>
    </source>
</reference>
<name>A0A1I0JBC9_9PSED</name>
<proteinExistence type="predicted"/>
<evidence type="ECO:0000313" key="3">
    <source>
        <dbReference type="Proteomes" id="UP000182332"/>
    </source>
</evidence>
<feature type="region of interest" description="Disordered" evidence="1">
    <location>
        <begin position="1"/>
        <end position="20"/>
    </location>
</feature>
<evidence type="ECO:0000256" key="1">
    <source>
        <dbReference type="SAM" id="MobiDB-lite"/>
    </source>
</evidence>
<gene>
    <name evidence="2" type="ORF">SAMN05216197_15224</name>
</gene>
<dbReference type="Proteomes" id="UP000182332">
    <property type="component" value="Unassembled WGS sequence"/>
</dbReference>
<feature type="non-terminal residue" evidence="2">
    <location>
        <position position="49"/>
    </location>
</feature>
<accession>A0A1I0JBC9</accession>
<evidence type="ECO:0000313" key="2">
    <source>
        <dbReference type="EMBL" id="SEU07326.1"/>
    </source>
</evidence>
<protein>
    <submittedName>
        <fullName evidence="2">Uncharacterized protein</fullName>
    </submittedName>
</protein>
<dbReference type="EMBL" id="FOHW01000052">
    <property type="protein sequence ID" value="SEU07326.1"/>
    <property type="molecule type" value="Genomic_DNA"/>
</dbReference>